<evidence type="ECO:0000256" key="3">
    <source>
        <dbReference type="ARBA" id="ARBA00023157"/>
    </source>
</evidence>
<name>A0ABN8SHN1_9CNID</name>
<dbReference type="InterPro" id="IPR003599">
    <property type="entry name" value="Ig_sub"/>
</dbReference>
<dbReference type="SMART" id="SM00409">
    <property type="entry name" value="IG"/>
    <property type="match status" value="3"/>
</dbReference>
<evidence type="ECO:0000256" key="2">
    <source>
        <dbReference type="ARBA" id="ARBA00022530"/>
    </source>
</evidence>
<feature type="region of interest" description="Disordered" evidence="4">
    <location>
        <begin position="741"/>
        <end position="761"/>
    </location>
</feature>
<sequence length="829" mass="90825">MATQKQSAPSFATILSVLSIGFYCAGFLRVELELNEQKKRINALEIVAETKPPSSEVHSTITNNSQQLQPRKIHHNRNRRQVNSVNATLKVNKLISELRPHICQSKGLRCLPGPPGPPGSPGPRGEKGTRGRRGHRGKPGNKGDQGIMGPPGKSGKQGIMGPVGPPGVAGPKGQKGDMGPAGLPGSKGEPGESISVPTVAVSPARLTANETRSASFQCSVNGNPKPTVVWSKLNSQTKMNQSAVLGDTLLLQNLKGSDAGVYKCSAVNILGQAYAVGHLIVNVRPSVSLDPGPYYFVQGSNAILPVCHVTGHPTPVITWSRSFGQLPQGRVQSNNSVIKVVSVRKVDSDNYLCTATNLLGSVVKRTHLVVVSLPRFTVKPRAKVVAFLGLVMTLNCNATGDPQPVISWKKQGSALPRGRSQQINGALVIRGIRKEDTGNYICIATSARVFTTVQTSSFYLVLSDCFDLFKSGYTQSGVYSVDPDGKGSFNVYCDMHTDGGGWTVFQRRQDGSVDFYRGWNDFKSGFGQLIAELWLGNDKIHRLTAARPSTLRVELEDWNGVRVYAKYGKFKVGDEQAKYRLEVGAYSGTAGNSLLGSFNLNNMAFTTKDRDNDIYGGNCAVIYTGAWWYNRCHNSNLNGKYLGRKYDYKGVVVVLELHEQSERINALENNGQTELRPSFEPSLVDIPKTRSLVHKNGIYKRHVDSINATSSNSVKPTMHEINKLLSEGRVQLCHSKGLTYSVAGPGERKEPRDEEDTEGNLETKEIKASWDHQERVASKALWDLLGWLAKLVLKDKKETWGPRAFRDLKESLVNRFQHLLLLFLLQGRL</sequence>
<dbReference type="NCBIfam" id="NF040941">
    <property type="entry name" value="GGGWT_bact"/>
    <property type="match status" value="1"/>
</dbReference>
<dbReference type="Pfam" id="PF07679">
    <property type="entry name" value="I-set"/>
    <property type="match status" value="1"/>
</dbReference>
<evidence type="ECO:0000256" key="5">
    <source>
        <dbReference type="SAM" id="Phobius"/>
    </source>
</evidence>
<dbReference type="InterPro" id="IPR020837">
    <property type="entry name" value="Fibrinogen_CS"/>
</dbReference>
<feature type="compositionally biased region" description="Pro residues" evidence="4">
    <location>
        <begin position="112"/>
        <end position="121"/>
    </location>
</feature>
<evidence type="ECO:0000256" key="4">
    <source>
        <dbReference type="SAM" id="MobiDB-lite"/>
    </source>
</evidence>
<feature type="compositionally biased region" description="Basic residues" evidence="4">
    <location>
        <begin position="71"/>
        <end position="80"/>
    </location>
</feature>
<dbReference type="PROSITE" id="PS50835">
    <property type="entry name" value="IG_LIKE"/>
    <property type="match status" value="3"/>
</dbReference>
<keyword evidence="5" id="KW-1133">Transmembrane helix</keyword>
<dbReference type="PROSITE" id="PS51406">
    <property type="entry name" value="FIBRINOGEN_C_2"/>
    <property type="match status" value="1"/>
</dbReference>
<dbReference type="Pfam" id="PF01391">
    <property type="entry name" value="Collagen"/>
    <property type="match status" value="1"/>
</dbReference>
<dbReference type="InterPro" id="IPR036179">
    <property type="entry name" value="Ig-like_dom_sf"/>
</dbReference>
<evidence type="ECO:0000313" key="9">
    <source>
        <dbReference type="Proteomes" id="UP001159427"/>
    </source>
</evidence>
<dbReference type="Proteomes" id="UP001159427">
    <property type="component" value="Unassembled WGS sequence"/>
</dbReference>
<organism evidence="8 9">
    <name type="scientific">Porites evermanni</name>
    <dbReference type="NCBI Taxonomy" id="104178"/>
    <lineage>
        <taxon>Eukaryota</taxon>
        <taxon>Metazoa</taxon>
        <taxon>Cnidaria</taxon>
        <taxon>Anthozoa</taxon>
        <taxon>Hexacorallia</taxon>
        <taxon>Scleractinia</taxon>
        <taxon>Fungiina</taxon>
        <taxon>Poritidae</taxon>
        <taxon>Porites</taxon>
    </lineage>
</organism>
<keyword evidence="2" id="KW-0964">Secreted</keyword>
<feature type="transmembrane region" description="Helical" evidence="5">
    <location>
        <begin position="12"/>
        <end position="30"/>
    </location>
</feature>
<dbReference type="InterPro" id="IPR007110">
    <property type="entry name" value="Ig-like_dom"/>
</dbReference>
<feature type="domain" description="Fibrinogen C-terminal" evidence="7">
    <location>
        <begin position="456"/>
        <end position="642"/>
    </location>
</feature>
<feature type="compositionally biased region" description="Polar residues" evidence="4">
    <location>
        <begin position="54"/>
        <end position="69"/>
    </location>
</feature>
<evidence type="ECO:0000259" key="7">
    <source>
        <dbReference type="PROSITE" id="PS51406"/>
    </source>
</evidence>
<reference evidence="8 9" key="1">
    <citation type="submission" date="2022-05" db="EMBL/GenBank/DDBJ databases">
        <authorList>
            <consortium name="Genoscope - CEA"/>
            <person name="William W."/>
        </authorList>
    </citation>
    <scope>NUCLEOTIDE SEQUENCE [LARGE SCALE GENOMIC DNA]</scope>
</reference>
<dbReference type="SUPFAM" id="SSF56496">
    <property type="entry name" value="Fibrinogen C-terminal domain-like"/>
    <property type="match status" value="1"/>
</dbReference>
<accession>A0ABN8SHN1</accession>
<gene>
    <name evidence="8" type="ORF">PEVE_00019672</name>
</gene>
<dbReference type="SMART" id="SM00186">
    <property type="entry name" value="FBG"/>
    <property type="match status" value="1"/>
</dbReference>
<dbReference type="InterPro" id="IPR008160">
    <property type="entry name" value="Collagen"/>
</dbReference>
<feature type="domain" description="Ig-like" evidence="6">
    <location>
        <begin position="285"/>
        <end position="372"/>
    </location>
</feature>
<dbReference type="Gene3D" id="2.60.40.10">
    <property type="entry name" value="Immunoglobulins"/>
    <property type="match status" value="3"/>
</dbReference>
<dbReference type="InterPro" id="IPR036056">
    <property type="entry name" value="Fibrinogen-like_C"/>
</dbReference>
<feature type="region of interest" description="Disordered" evidence="4">
    <location>
        <begin position="54"/>
        <end position="80"/>
    </location>
</feature>
<evidence type="ECO:0000313" key="8">
    <source>
        <dbReference type="EMBL" id="CAH3189705.1"/>
    </source>
</evidence>
<protein>
    <recommendedName>
        <fullName evidence="10">Fibrinogen C-terminal domain-containing protein</fullName>
    </recommendedName>
</protein>
<keyword evidence="9" id="KW-1185">Reference proteome</keyword>
<proteinExistence type="predicted"/>
<dbReference type="InterPro" id="IPR002181">
    <property type="entry name" value="Fibrinogen_a/b/g_C_dom"/>
</dbReference>
<dbReference type="SMART" id="SM00408">
    <property type="entry name" value="IGc2"/>
    <property type="match status" value="3"/>
</dbReference>
<dbReference type="InterPro" id="IPR014716">
    <property type="entry name" value="Fibrinogen_a/b/g_C_1"/>
</dbReference>
<dbReference type="Pfam" id="PF00147">
    <property type="entry name" value="Fibrinogen_C"/>
    <property type="match status" value="1"/>
</dbReference>
<feature type="domain" description="Ig-like" evidence="6">
    <location>
        <begin position="197"/>
        <end position="282"/>
    </location>
</feature>
<dbReference type="PROSITE" id="PS00514">
    <property type="entry name" value="FIBRINOGEN_C_1"/>
    <property type="match status" value="1"/>
</dbReference>
<dbReference type="PANTHER" id="PTHR19143:SF459">
    <property type="entry name" value="FIBRINOGEN C-TERMINAL DOMAIN-CONTAINING PROTEIN"/>
    <property type="match status" value="1"/>
</dbReference>
<feature type="region of interest" description="Disordered" evidence="4">
    <location>
        <begin position="106"/>
        <end position="195"/>
    </location>
</feature>
<dbReference type="EMBL" id="CALNXI010002652">
    <property type="protein sequence ID" value="CAH3189705.1"/>
    <property type="molecule type" value="Genomic_DNA"/>
</dbReference>
<dbReference type="InterPro" id="IPR050373">
    <property type="entry name" value="Fibrinogen_C-term_domain"/>
</dbReference>
<evidence type="ECO:0000256" key="1">
    <source>
        <dbReference type="ARBA" id="ARBA00004498"/>
    </source>
</evidence>
<feature type="compositionally biased region" description="Basic residues" evidence="4">
    <location>
        <begin position="130"/>
        <end position="139"/>
    </location>
</feature>
<dbReference type="PANTHER" id="PTHR19143">
    <property type="entry name" value="FIBRINOGEN/TENASCIN/ANGIOPOEITIN"/>
    <property type="match status" value="1"/>
</dbReference>
<dbReference type="CDD" id="cd00087">
    <property type="entry name" value="FReD"/>
    <property type="match status" value="1"/>
</dbReference>
<dbReference type="Gene3D" id="3.90.215.10">
    <property type="entry name" value="Gamma Fibrinogen, chain A, domain 1"/>
    <property type="match status" value="1"/>
</dbReference>
<keyword evidence="2" id="KW-0272">Extracellular matrix</keyword>
<comment type="subcellular location">
    <subcellularLocation>
        <location evidence="1">Secreted</location>
        <location evidence="1">Extracellular space</location>
        <location evidence="1">Extracellular matrix</location>
    </subcellularLocation>
</comment>
<dbReference type="InterPro" id="IPR013783">
    <property type="entry name" value="Ig-like_fold"/>
</dbReference>
<keyword evidence="5" id="KW-0812">Transmembrane</keyword>
<feature type="domain" description="Ig-like" evidence="6">
    <location>
        <begin position="374"/>
        <end position="456"/>
    </location>
</feature>
<dbReference type="InterPro" id="IPR013098">
    <property type="entry name" value="Ig_I-set"/>
</dbReference>
<evidence type="ECO:0000259" key="6">
    <source>
        <dbReference type="PROSITE" id="PS50835"/>
    </source>
</evidence>
<keyword evidence="3" id="KW-1015">Disulfide bond</keyword>
<dbReference type="Pfam" id="PF13927">
    <property type="entry name" value="Ig_3"/>
    <property type="match status" value="2"/>
</dbReference>
<evidence type="ECO:0008006" key="10">
    <source>
        <dbReference type="Google" id="ProtNLM"/>
    </source>
</evidence>
<keyword evidence="5" id="KW-0472">Membrane</keyword>
<comment type="caution">
    <text evidence="8">The sequence shown here is derived from an EMBL/GenBank/DDBJ whole genome shotgun (WGS) entry which is preliminary data.</text>
</comment>
<dbReference type="InterPro" id="IPR003598">
    <property type="entry name" value="Ig_sub2"/>
</dbReference>
<dbReference type="SUPFAM" id="SSF48726">
    <property type="entry name" value="Immunoglobulin"/>
    <property type="match status" value="3"/>
</dbReference>